<evidence type="ECO:0000313" key="4">
    <source>
        <dbReference type="Proteomes" id="UP000006044"/>
    </source>
</evidence>
<keyword evidence="2" id="KW-0472">Membrane</keyword>
<proteinExistence type="predicted"/>
<evidence type="ECO:0000256" key="1">
    <source>
        <dbReference type="SAM" id="MobiDB-lite"/>
    </source>
</evidence>
<dbReference type="InterPro" id="IPR011043">
    <property type="entry name" value="Gal_Oxase/kelch_b-propeller"/>
</dbReference>
<dbReference type="PATRIC" id="fig|742726.3.peg.2401"/>
<sequence length="857" mass="99264">MQKTLIFLLLMLALIPVEAQNISSGLYFAAHTSIKEERTSLILSPEFDASKGLTLDFDIKFRPEEHNYGYVFRIIIDDEKSFDLIANITPEKRALNLIEGNNVYLAFDEELLNQYSWNKWAHIRCSIYPDSLRLIFDNQTLQSQYKFINIKNVKFYFGYSDHEKFHSSDVPPMSIRNIKITDNKNKTIAYWPLKEHLSHSCLDSLYQIPATVTNPTWEINKHTKWVKEKTLALPIYTQICHAPSKGNIYFANSSFVLVYSTIDNTLDTIYPAHGAPYTEINNQLIYQPYYDELWSYDFDPLKQMSIFNFKDNTWTNNDREIKNPEYSQHNTFISPNDSCLYIFGGYGNYQYKNLILKKGRTQDDWIPVSYNEEIPPRYLSGSDYKNRDTILVFGGCGNPQGKQELGVINYYDLYAIDINTFKTKKLWTIPNDTKNFVVGNHIVTDETNNKLYALCFPNDCSNSYILLKSFDLTDGNNCTNYADTIPFSFNDVNSFCTLYYDSLQSKLYAVTNYNYNNKSNINIYSLAYPPLKIEDTLQTVAGHKALVTKTGFFIGIGICIIAGMGCMYLCYRKKKRRRKESHIPHNPPVVTNTDRSSKTTTQDENYKPQPDIHKKSSILFLDGFQVWDKNGADITKSFTPILKQLLILIILYSVNNKKGISNVTLRELLWFDKTDESAQNNRRVNIRKLKLLLEKLDGVELVKESTYWALKFTHAYCDYIDVCNWIDKVKNKEPITAENINDLPLNLLSGQLLPYVQTDWLDSFKSDYTNSVLDMAINLSKQEYIKGNNELLIQIANSMFAHDKTDEYALILKCHTLYKQGRTSLAKTTFDTFCNEYKAMLNTNYTKTFNEVINCQL</sequence>
<protein>
    <recommendedName>
        <fullName evidence="5">Galactose oxidase</fullName>
    </recommendedName>
</protein>
<accession>K0X5K9</accession>
<keyword evidence="4" id="KW-1185">Reference proteome</keyword>
<name>K0X5K9_9BACT</name>
<dbReference type="eggNOG" id="COG3947">
    <property type="taxonomic scope" value="Bacteria"/>
</dbReference>
<dbReference type="STRING" id="742726.HMPREF9448_02303"/>
<dbReference type="PANTHER" id="PTHR35807:SF1">
    <property type="entry name" value="TRANSCRIPTIONAL REGULATOR REDD"/>
    <property type="match status" value="1"/>
</dbReference>
<dbReference type="GO" id="GO:0006355">
    <property type="term" value="P:regulation of DNA-templated transcription"/>
    <property type="evidence" value="ECO:0007669"/>
    <property type="project" value="TreeGrafter"/>
</dbReference>
<evidence type="ECO:0000256" key="2">
    <source>
        <dbReference type="SAM" id="Phobius"/>
    </source>
</evidence>
<dbReference type="HOGENOM" id="CLU_016800_0_0_10"/>
<dbReference type="GeneID" id="77849501"/>
<dbReference type="AlphaFoldDB" id="K0X5K9"/>
<dbReference type="InterPro" id="IPR015915">
    <property type="entry name" value="Kelch-typ_b-propeller"/>
</dbReference>
<keyword evidence="2" id="KW-0812">Transmembrane</keyword>
<feature type="region of interest" description="Disordered" evidence="1">
    <location>
        <begin position="579"/>
        <end position="608"/>
    </location>
</feature>
<gene>
    <name evidence="3" type="ORF">HMPREF9448_02303</name>
</gene>
<evidence type="ECO:0008006" key="5">
    <source>
        <dbReference type="Google" id="ProtNLM"/>
    </source>
</evidence>
<dbReference type="EMBL" id="ADLE01000015">
    <property type="protein sequence ID" value="EJZ62949.1"/>
    <property type="molecule type" value="Genomic_DNA"/>
</dbReference>
<dbReference type="GO" id="GO:0003677">
    <property type="term" value="F:DNA binding"/>
    <property type="evidence" value="ECO:0007669"/>
    <property type="project" value="TreeGrafter"/>
</dbReference>
<dbReference type="Proteomes" id="UP000006044">
    <property type="component" value="Unassembled WGS sequence"/>
</dbReference>
<dbReference type="Gene3D" id="2.120.10.80">
    <property type="entry name" value="Kelch-type beta propeller"/>
    <property type="match status" value="1"/>
</dbReference>
<dbReference type="RefSeq" id="WP_008862693.1">
    <property type="nucleotide sequence ID" value="NZ_JH815205.1"/>
</dbReference>
<comment type="caution">
    <text evidence="3">The sequence shown here is derived from an EMBL/GenBank/DDBJ whole genome shotgun (WGS) entry which is preliminary data.</text>
</comment>
<feature type="transmembrane region" description="Helical" evidence="2">
    <location>
        <begin position="552"/>
        <end position="571"/>
    </location>
</feature>
<dbReference type="InterPro" id="IPR051677">
    <property type="entry name" value="AfsR-DnrI-RedD_regulator"/>
</dbReference>
<organism evidence="3 4">
    <name type="scientific">Barnesiella intestinihominis YIT 11860</name>
    <dbReference type="NCBI Taxonomy" id="742726"/>
    <lineage>
        <taxon>Bacteria</taxon>
        <taxon>Pseudomonadati</taxon>
        <taxon>Bacteroidota</taxon>
        <taxon>Bacteroidia</taxon>
        <taxon>Bacteroidales</taxon>
        <taxon>Barnesiellaceae</taxon>
        <taxon>Barnesiella</taxon>
    </lineage>
</organism>
<reference evidence="3 4" key="1">
    <citation type="submission" date="2012-08" db="EMBL/GenBank/DDBJ databases">
        <title>The Genome Sequence of Barnesiella intestinihominis YIT 11860.</title>
        <authorList>
            <consortium name="The Broad Institute Genome Sequencing Platform"/>
            <person name="Earl A."/>
            <person name="Ward D."/>
            <person name="Feldgarden M."/>
            <person name="Gevers D."/>
            <person name="Morotomi M."/>
            <person name="Walker B."/>
            <person name="Young S.K."/>
            <person name="Zeng Q."/>
            <person name="Gargeya S."/>
            <person name="Fitzgerald M."/>
            <person name="Haas B."/>
            <person name="Abouelleil A."/>
            <person name="Alvarado L."/>
            <person name="Arachchi H.M."/>
            <person name="Berlin A.M."/>
            <person name="Chapman S.B."/>
            <person name="Goldberg J."/>
            <person name="Griggs A."/>
            <person name="Gujja S."/>
            <person name="Hansen M."/>
            <person name="Howarth C."/>
            <person name="Imamovic A."/>
            <person name="Larimer J."/>
            <person name="McCowen C."/>
            <person name="Montmayeur A."/>
            <person name="Murphy C."/>
            <person name="Neiman D."/>
            <person name="Pearson M."/>
            <person name="Priest M."/>
            <person name="Roberts A."/>
            <person name="Saif S."/>
            <person name="Shea T."/>
            <person name="Sisk P."/>
            <person name="Sykes S."/>
            <person name="Wortman J."/>
            <person name="Nusbaum C."/>
            <person name="Birren B."/>
        </authorList>
    </citation>
    <scope>NUCLEOTIDE SEQUENCE [LARGE SCALE GENOMIC DNA]</scope>
    <source>
        <strain evidence="3 4">YIT 11860</strain>
    </source>
</reference>
<dbReference type="OrthoDB" id="1110630at2"/>
<dbReference type="PANTHER" id="PTHR35807">
    <property type="entry name" value="TRANSCRIPTIONAL REGULATOR REDD-RELATED"/>
    <property type="match status" value="1"/>
</dbReference>
<evidence type="ECO:0000313" key="3">
    <source>
        <dbReference type="EMBL" id="EJZ62949.1"/>
    </source>
</evidence>
<dbReference type="SUPFAM" id="SSF50965">
    <property type="entry name" value="Galactose oxidase, central domain"/>
    <property type="match status" value="1"/>
</dbReference>
<feature type="compositionally biased region" description="Polar residues" evidence="1">
    <location>
        <begin position="589"/>
        <end position="603"/>
    </location>
</feature>
<keyword evidence="2" id="KW-1133">Transmembrane helix</keyword>